<dbReference type="Gene3D" id="3.40.50.1820">
    <property type="entry name" value="alpha/beta hydrolase"/>
    <property type="match status" value="1"/>
</dbReference>
<dbReference type="EC" id="3.4.16.-" evidence="5"/>
<keyword evidence="8" id="KW-1185">Reference proteome</keyword>
<dbReference type="InterPro" id="IPR029058">
    <property type="entry name" value="AB_hydrolase_fold"/>
</dbReference>
<keyword evidence="6" id="KW-0732">Signal</keyword>
<keyword evidence="2 5" id="KW-0121">Carboxypeptidase</keyword>
<reference evidence="7" key="1">
    <citation type="submission" date="2020-09" db="EMBL/GenBank/DDBJ databases">
        <authorList>
            <person name="Kikuchi T."/>
        </authorList>
    </citation>
    <scope>NUCLEOTIDE SEQUENCE</scope>
    <source>
        <strain evidence="7">SH1</strain>
    </source>
</reference>
<name>A0A811L8Z7_9BILA</name>
<evidence type="ECO:0000256" key="1">
    <source>
        <dbReference type="ARBA" id="ARBA00009431"/>
    </source>
</evidence>
<dbReference type="GO" id="GO:0006508">
    <property type="term" value="P:proteolysis"/>
    <property type="evidence" value="ECO:0007669"/>
    <property type="project" value="UniProtKB-KW"/>
</dbReference>
<evidence type="ECO:0000256" key="3">
    <source>
        <dbReference type="ARBA" id="ARBA00022670"/>
    </source>
</evidence>
<keyword evidence="4 5" id="KW-0378">Hydrolase</keyword>
<evidence type="ECO:0000256" key="4">
    <source>
        <dbReference type="ARBA" id="ARBA00022801"/>
    </source>
</evidence>
<dbReference type="InterPro" id="IPR001563">
    <property type="entry name" value="Peptidase_S10"/>
</dbReference>
<gene>
    <name evidence="7" type="ORF">BOKJ2_LOCUS11159</name>
</gene>
<accession>A0A811L8Z7</accession>
<feature type="chain" id="PRO_5035595570" description="Carboxypeptidase" evidence="6">
    <location>
        <begin position="16"/>
        <end position="534"/>
    </location>
</feature>
<dbReference type="GO" id="GO:0004185">
    <property type="term" value="F:serine-type carboxypeptidase activity"/>
    <property type="evidence" value="ECO:0007669"/>
    <property type="project" value="UniProtKB-UniRule"/>
</dbReference>
<proteinExistence type="inferred from homology"/>
<dbReference type="EMBL" id="CAJFCW020000005">
    <property type="protein sequence ID" value="CAG9120006.1"/>
    <property type="molecule type" value="Genomic_DNA"/>
</dbReference>
<dbReference type="Pfam" id="PF00450">
    <property type="entry name" value="Peptidase_S10"/>
    <property type="match status" value="1"/>
</dbReference>
<evidence type="ECO:0000313" key="7">
    <source>
        <dbReference type="EMBL" id="CAD5224598.1"/>
    </source>
</evidence>
<protein>
    <recommendedName>
        <fullName evidence="5">Carboxypeptidase</fullName>
        <ecNumber evidence="5">3.4.16.-</ecNumber>
    </recommendedName>
</protein>
<dbReference type="Proteomes" id="UP000783686">
    <property type="component" value="Unassembled WGS sequence"/>
</dbReference>
<dbReference type="OrthoDB" id="443318at2759"/>
<evidence type="ECO:0000313" key="8">
    <source>
        <dbReference type="Proteomes" id="UP000614601"/>
    </source>
</evidence>
<dbReference type="Proteomes" id="UP000614601">
    <property type="component" value="Unassembled WGS sequence"/>
</dbReference>
<comment type="similarity">
    <text evidence="1 5">Belongs to the peptidase S10 family.</text>
</comment>
<sequence length="534" mass="61626">MLFCLLLLIFETVSCVEEDDRVFGLPNVTFNAKFKQYSGYLKASPDGEDLFFYWLTEAAVNPDSAPLLVWLNGGPGCSSIGGLLAEYGPFYVTKDGSALVENIFAWNREFNVLFLESPIGVGFSYKTGDPLQYSTGDDETAELNLHALSDFFLRVQTRYRRRKWFLSGESYAGIYIPTLTELVLEAISRKQFPNARFQGIAIGNGYLNSQNLTNSLIHWHVYHGAIGVREWANIKETCCPNMLHIEQCDFHAHVKENSTEVWALDTCGKLFIDVLNIPENQNEYNYYLDCYKAGQIRSGRRSLKHDSLLFTNLINYDTTDNQMGFPCWNEDAMKVYMNKRKVQKALHVADEWIRHRETEWEMCNDDITDDYRPTYKDTFNLFEEIIKKLVKFRKKLPKNFRMLMFNGDVDTVCNFIGVSWHMDNVAHRNRFVAQKRISWSFRNQVAGYTQRYTRNLTEHNQLSIDVLTVKGAGHFVSDRPGPALQMITNFVKGTGNYSRADFVHKLTIDQTTNIGTHFIINHVLCAIFMITVYF</sequence>
<keyword evidence="3 5" id="KW-0645">Protease</keyword>
<dbReference type="PRINTS" id="PR00724">
    <property type="entry name" value="CRBOXYPTASEC"/>
</dbReference>
<comment type="caution">
    <text evidence="7">The sequence shown here is derived from an EMBL/GenBank/DDBJ whole genome shotgun (WGS) entry which is preliminary data.</text>
</comment>
<dbReference type="AlphaFoldDB" id="A0A811L8Z7"/>
<evidence type="ECO:0000256" key="2">
    <source>
        <dbReference type="ARBA" id="ARBA00022645"/>
    </source>
</evidence>
<dbReference type="PROSITE" id="PS00131">
    <property type="entry name" value="CARBOXYPEPT_SER_SER"/>
    <property type="match status" value="1"/>
</dbReference>
<dbReference type="InterPro" id="IPR018202">
    <property type="entry name" value="Ser_caboxypep_ser_AS"/>
</dbReference>
<evidence type="ECO:0000256" key="5">
    <source>
        <dbReference type="RuleBase" id="RU361156"/>
    </source>
</evidence>
<dbReference type="FunFam" id="3.40.50.1820:FF:000335">
    <property type="entry name" value="Carboxypeptidase"/>
    <property type="match status" value="1"/>
</dbReference>
<dbReference type="PANTHER" id="PTHR11802">
    <property type="entry name" value="SERINE PROTEASE FAMILY S10 SERINE CARBOXYPEPTIDASE"/>
    <property type="match status" value="1"/>
</dbReference>
<dbReference type="GO" id="GO:0031647">
    <property type="term" value="P:regulation of protein stability"/>
    <property type="evidence" value="ECO:0007669"/>
    <property type="project" value="UniProtKB-ARBA"/>
</dbReference>
<feature type="signal peptide" evidence="6">
    <location>
        <begin position="1"/>
        <end position="15"/>
    </location>
</feature>
<evidence type="ECO:0000256" key="6">
    <source>
        <dbReference type="SAM" id="SignalP"/>
    </source>
</evidence>
<dbReference type="GO" id="GO:1904715">
    <property type="term" value="P:negative regulation of chaperone-mediated autophagy"/>
    <property type="evidence" value="ECO:0007669"/>
    <property type="project" value="UniProtKB-ARBA"/>
</dbReference>
<dbReference type="SUPFAM" id="SSF53474">
    <property type="entry name" value="alpha/beta-Hydrolases"/>
    <property type="match status" value="1"/>
</dbReference>
<dbReference type="EMBL" id="CAJFDH010000005">
    <property type="protein sequence ID" value="CAD5224598.1"/>
    <property type="molecule type" value="Genomic_DNA"/>
</dbReference>
<organism evidence="7 8">
    <name type="scientific">Bursaphelenchus okinawaensis</name>
    <dbReference type="NCBI Taxonomy" id="465554"/>
    <lineage>
        <taxon>Eukaryota</taxon>
        <taxon>Metazoa</taxon>
        <taxon>Ecdysozoa</taxon>
        <taxon>Nematoda</taxon>
        <taxon>Chromadorea</taxon>
        <taxon>Rhabditida</taxon>
        <taxon>Tylenchina</taxon>
        <taxon>Tylenchomorpha</taxon>
        <taxon>Aphelenchoidea</taxon>
        <taxon>Aphelenchoididae</taxon>
        <taxon>Bursaphelenchus</taxon>
    </lineage>
</organism>